<keyword evidence="2" id="KW-0413">Isomerase</keyword>
<dbReference type="AlphaFoldDB" id="A0A6J4NWL7"/>
<reference evidence="2" key="1">
    <citation type="submission" date="2020-02" db="EMBL/GenBank/DDBJ databases">
        <authorList>
            <person name="Meier V. D."/>
        </authorList>
    </citation>
    <scope>NUCLEOTIDE SEQUENCE</scope>
    <source>
        <strain evidence="2">AVDCRST_MAG15</strain>
    </source>
</reference>
<feature type="compositionally biased region" description="Basic residues" evidence="1">
    <location>
        <begin position="87"/>
        <end position="97"/>
    </location>
</feature>
<feature type="compositionally biased region" description="Basic and acidic residues" evidence="1">
    <location>
        <begin position="1"/>
        <end position="11"/>
    </location>
</feature>
<feature type="compositionally biased region" description="Basic residues" evidence="1">
    <location>
        <begin position="12"/>
        <end position="26"/>
    </location>
</feature>
<name>A0A6J4NWL7_9RHOB</name>
<feature type="non-terminal residue" evidence="2">
    <location>
        <position position="174"/>
    </location>
</feature>
<evidence type="ECO:0000313" key="2">
    <source>
        <dbReference type="EMBL" id="CAA9394566.1"/>
    </source>
</evidence>
<protein>
    <submittedName>
        <fullName evidence="2">Hydantoin racemase</fullName>
        <ecNumber evidence="2">5.1.99.5</ecNumber>
    </submittedName>
</protein>
<feature type="compositionally biased region" description="Basic residues" evidence="1">
    <location>
        <begin position="63"/>
        <end position="76"/>
    </location>
</feature>
<dbReference type="EMBL" id="CADCUU010000091">
    <property type="protein sequence ID" value="CAA9394566.1"/>
    <property type="molecule type" value="Genomic_DNA"/>
</dbReference>
<gene>
    <name evidence="2" type="ORF">AVDCRST_MAG15-733</name>
</gene>
<feature type="region of interest" description="Disordered" evidence="1">
    <location>
        <begin position="1"/>
        <end position="174"/>
    </location>
</feature>
<sequence length="174" mass="19115">AHPFHQPELHGRHDRCRRRGRPSHPARGRDPGLDQPRRPACDPGPRGRCRRGSRNSSAPAPRPCRRRGRPRDRLLRRYGAGGDSRRRPLPRHRHRSGCHASGRADGGTLLGSHDPARLGPRDRGQRGLLRLRRTLRAGATLRSARAGRGGGWPPGSGSPRRGDRGGHRGGRGAV</sequence>
<feature type="compositionally biased region" description="Low complexity" evidence="1">
    <location>
        <begin position="136"/>
        <end position="146"/>
    </location>
</feature>
<feature type="compositionally biased region" description="Basic and acidic residues" evidence="1">
    <location>
        <begin position="114"/>
        <end position="125"/>
    </location>
</feature>
<feature type="compositionally biased region" description="Basic and acidic residues" evidence="1">
    <location>
        <begin position="27"/>
        <end position="40"/>
    </location>
</feature>
<dbReference type="EC" id="5.1.99.5" evidence="2"/>
<proteinExistence type="predicted"/>
<evidence type="ECO:0000256" key="1">
    <source>
        <dbReference type="SAM" id="MobiDB-lite"/>
    </source>
</evidence>
<accession>A0A6J4NWL7</accession>
<dbReference type="GO" id="GO:0036348">
    <property type="term" value="F:hydantoin racemase activity"/>
    <property type="evidence" value="ECO:0007669"/>
    <property type="project" value="UniProtKB-EC"/>
</dbReference>
<organism evidence="2">
    <name type="scientific">uncultured Rubellimicrobium sp</name>
    <dbReference type="NCBI Taxonomy" id="543078"/>
    <lineage>
        <taxon>Bacteria</taxon>
        <taxon>Pseudomonadati</taxon>
        <taxon>Pseudomonadota</taxon>
        <taxon>Alphaproteobacteria</taxon>
        <taxon>Rhodobacterales</taxon>
        <taxon>Roseobacteraceae</taxon>
        <taxon>Rubellimicrobium</taxon>
        <taxon>environmental samples</taxon>
    </lineage>
</organism>
<feature type="non-terminal residue" evidence="2">
    <location>
        <position position="1"/>
    </location>
</feature>